<dbReference type="PROSITE" id="PS01358">
    <property type="entry name" value="ZF_RANBP2_1"/>
    <property type="match status" value="1"/>
</dbReference>
<feature type="compositionally biased region" description="Polar residues" evidence="6">
    <location>
        <begin position="273"/>
        <end position="284"/>
    </location>
</feature>
<dbReference type="PROSITE" id="PS50199">
    <property type="entry name" value="ZF_RANBP2_2"/>
    <property type="match status" value="1"/>
</dbReference>
<dbReference type="Gene3D" id="2.30.30.380">
    <property type="entry name" value="Zn-finger domain of Sec23/24"/>
    <property type="match status" value="1"/>
</dbReference>
<comment type="caution">
    <text evidence="8">The sequence shown here is derived from an EMBL/GenBank/DDBJ whole genome shotgun (WGS) entry which is preliminary data.</text>
</comment>
<feature type="coiled-coil region" evidence="5">
    <location>
        <begin position="427"/>
        <end position="493"/>
    </location>
</feature>
<name>A0AAN7SNR1_9COLE</name>
<accession>A0AAN7SNR1</accession>
<feature type="region of interest" description="Disordered" evidence="6">
    <location>
        <begin position="138"/>
        <end position="166"/>
    </location>
</feature>
<dbReference type="Gene3D" id="1.10.8.10">
    <property type="entry name" value="DNA helicase RuvA subunit, C-terminal domain"/>
    <property type="match status" value="1"/>
</dbReference>
<evidence type="ECO:0000256" key="4">
    <source>
        <dbReference type="PROSITE-ProRule" id="PRU00322"/>
    </source>
</evidence>
<keyword evidence="1" id="KW-0479">Metal-binding</keyword>
<feature type="compositionally biased region" description="Polar residues" evidence="6">
    <location>
        <begin position="386"/>
        <end position="398"/>
    </location>
</feature>
<reference evidence="9" key="1">
    <citation type="submission" date="2023-01" db="EMBL/GenBank/DDBJ databases">
        <title>Key to firefly adult light organ development and bioluminescence: homeobox transcription factors regulate luciferase expression and transportation to peroxisome.</title>
        <authorList>
            <person name="Fu X."/>
        </authorList>
    </citation>
    <scope>NUCLEOTIDE SEQUENCE [LARGE SCALE GENOMIC DNA]</scope>
</reference>
<evidence type="ECO:0000256" key="5">
    <source>
        <dbReference type="SAM" id="Coils"/>
    </source>
</evidence>
<dbReference type="AlphaFoldDB" id="A0AAN7SNR1"/>
<dbReference type="EMBL" id="JARPUR010000006">
    <property type="protein sequence ID" value="KAK4874095.1"/>
    <property type="molecule type" value="Genomic_DNA"/>
</dbReference>
<dbReference type="SUPFAM" id="SSF90209">
    <property type="entry name" value="Ran binding protein zinc finger-like"/>
    <property type="match status" value="1"/>
</dbReference>
<evidence type="ECO:0000256" key="3">
    <source>
        <dbReference type="ARBA" id="ARBA00022833"/>
    </source>
</evidence>
<evidence type="ECO:0000259" key="7">
    <source>
        <dbReference type="PROSITE" id="PS50199"/>
    </source>
</evidence>
<keyword evidence="9" id="KW-1185">Reference proteome</keyword>
<keyword evidence="2 4" id="KW-0863">Zinc-finger</keyword>
<feature type="region of interest" description="Disordered" evidence="6">
    <location>
        <begin position="188"/>
        <end position="284"/>
    </location>
</feature>
<evidence type="ECO:0000256" key="1">
    <source>
        <dbReference type="ARBA" id="ARBA00022723"/>
    </source>
</evidence>
<dbReference type="InterPro" id="IPR036443">
    <property type="entry name" value="Znf_RanBP2_sf"/>
</dbReference>
<gene>
    <name evidence="8" type="ORF">RN001_013455</name>
</gene>
<feature type="domain" description="RanBP2-type" evidence="7">
    <location>
        <begin position="547"/>
        <end position="577"/>
    </location>
</feature>
<keyword evidence="5" id="KW-0175">Coiled coil</keyword>
<evidence type="ECO:0000256" key="2">
    <source>
        <dbReference type="ARBA" id="ARBA00022771"/>
    </source>
</evidence>
<feature type="region of interest" description="Disordered" evidence="6">
    <location>
        <begin position="78"/>
        <end position="109"/>
    </location>
</feature>
<dbReference type="Proteomes" id="UP001353858">
    <property type="component" value="Unassembled WGS sequence"/>
</dbReference>
<dbReference type="SMART" id="SM00547">
    <property type="entry name" value="ZnF_RBZ"/>
    <property type="match status" value="1"/>
</dbReference>
<feature type="compositionally biased region" description="Polar residues" evidence="6">
    <location>
        <begin position="232"/>
        <end position="259"/>
    </location>
</feature>
<dbReference type="PANTHER" id="PTHR46253">
    <property type="entry name" value="TGF-BETA-ACTIVATED KINASE 1 AND MAP3K7-BINDING PROTEIN TAB"/>
    <property type="match status" value="1"/>
</dbReference>
<evidence type="ECO:0000313" key="9">
    <source>
        <dbReference type="Proteomes" id="UP001353858"/>
    </source>
</evidence>
<dbReference type="InterPro" id="IPR001876">
    <property type="entry name" value="Znf_RanBP2"/>
</dbReference>
<feature type="compositionally biased region" description="Basic and acidic residues" evidence="6">
    <location>
        <begin position="138"/>
        <end position="147"/>
    </location>
</feature>
<keyword evidence="3" id="KW-0862">Zinc</keyword>
<organism evidence="8 9">
    <name type="scientific">Aquatica leii</name>
    <dbReference type="NCBI Taxonomy" id="1421715"/>
    <lineage>
        <taxon>Eukaryota</taxon>
        <taxon>Metazoa</taxon>
        <taxon>Ecdysozoa</taxon>
        <taxon>Arthropoda</taxon>
        <taxon>Hexapoda</taxon>
        <taxon>Insecta</taxon>
        <taxon>Pterygota</taxon>
        <taxon>Neoptera</taxon>
        <taxon>Endopterygota</taxon>
        <taxon>Coleoptera</taxon>
        <taxon>Polyphaga</taxon>
        <taxon>Elateriformia</taxon>
        <taxon>Elateroidea</taxon>
        <taxon>Lampyridae</taxon>
        <taxon>Luciolinae</taxon>
        <taxon>Aquatica</taxon>
    </lineage>
</organism>
<sequence length="605" mass="67764">MFAGGRRRTSNIRVMQLFHELKQQFPTVPDHIVTACISEFANRNIPEGVSEDDTSSIRRVLEAAEALRPALTTSENNKELMGRKLTKPTDPNVSLSEPIINDNPNNPDDKTYETVIRSEMNEGDSDINRNVVKTKFDGESINSDKKNSPLQRPNYLDIKQSSDTDTGGFNKIQLSERCFDLQKLLNTDNLNVKPPRSPVVSKRFSAQSKNSTKVECAKSPLNSPENARKTLYSRSNDSGHCSTSGIFSNSPLNSNTSAPKQLDSPGRRPETVETPTQTSDTLLGTGSVNLSLNVNCQMDLVQSPTIPKRSSVLNLTPQVPWCQDPTSQRSYTSVNLTLRPPSTEPQPPIDITSQNASLTYSTSSFDSQKGLQSRLQITVGPGGGSVSSIRTRPRSSYSVEEEKPEETVPVRAGFMPDLATNQTSPVIRKQQVRIDKLRIELRLEKSRLVAMQEEVESLRKPYSITFKADAEKEKQLQKEIRHLRGQCERLTYDVDRQSESGVPLGETNEEFYRHIYTGQRGPLTLGSSERGQIRHQLGTRSLPQIEVEGPRWNCHMCTFQNHPLLDKCEQCEMPRILHVSAAPGDNIHIHVTPRISRRVVHSWVL</sequence>
<evidence type="ECO:0000313" key="8">
    <source>
        <dbReference type="EMBL" id="KAK4874095.1"/>
    </source>
</evidence>
<feature type="compositionally biased region" description="Polar residues" evidence="6">
    <location>
        <begin position="204"/>
        <end position="213"/>
    </location>
</feature>
<proteinExistence type="predicted"/>
<dbReference type="PANTHER" id="PTHR46253:SF1">
    <property type="entry name" value="TAB2"/>
    <property type="match status" value="1"/>
</dbReference>
<feature type="region of interest" description="Disordered" evidence="6">
    <location>
        <begin position="378"/>
        <end position="407"/>
    </location>
</feature>
<protein>
    <recommendedName>
        <fullName evidence="7">RanBP2-type domain-containing protein</fullName>
    </recommendedName>
</protein>
<evidence type="ECO:0000256" key="6">
    <source>
        <dbReference type="SAM" id="MobiDB-lite"/>
    </source>
</evidence>
<dbReference type="GO" id="GO:0008270">
    <property type="term" value="F:zinc ion binding"/>
    <property type="evidence" value="ECO:0007669"/>
    <property type="project" value="UniProtKB-KW"/>
</dbReference>